<evidence type="ECO:0000256" key="6">
    <source>
        <dbReference type="SAM" id="MobiDB-lite"/>
    </source>
</evidence>
<protein>
    <submittedName>
        <fullName evidence="8">DNA helicase IV</fullName>
    </submittedName>
</protein>
<dbReference type="Pfam" id="PF13538">
    <property type="entry name" value="UvrD_C_2"/>
    <property type="match status" value="1"/>
</dbReference>
<dbReference type="SUPFAM" id="SSF52540">
    <property type="entry name" value="P-loop containing nucleoside triphosphate hydrolases"/>
    <property type="match status" value="1"/>
</dbReference>
<dbReference type="GO" id="GO:0016787">
    <property type="term" value="F:hydrolase activity"/>
    <property type="evidence" value="ECO:0007669"/>
    <property type="project" value="UniProtKB-UniRule"/>
</dbReference>
<feature type="domain" description="UvrD-like helicase ATP-binding" evidence="7">
    <location>
        <begin position="189"/>
        <end position="565"/>
    </location>
</feature>
<dbReference type="InterPro" id="IPR000212">
    <property type="entry name" value="DNA_helicase_UvrD/REP"/>
</dbReference>
<dbReference type="InterPro" id="IPR014016">
    <property type="entry name" value="UvrD-like_ATP-bd"/>
</dbReference>
<dbReference type="GO" id="GO:0005524">
    <property type="term" value="F:ATP binding"/>
    <property type="evidence" value="ECO:0007669"/>
    <property type="project" value="UniProtKB-UniRule"/>
</dbReference>
<keyword evidence="4 5" id="KW-0067">ATP-binding</keyword>
<reference evidence="9" key="1">
    <citation type="submission" date="2016-10" db="EMBL/GenBank/DDBJ databases">
        <authorList>
            <person name="Varghese N."/>
            <person name="Submissions S."/>
        </authorList>
    </citation>
    <scope>NUCLEOTIDE SEQUENCE [LARGE SCALE GENOMIC DNA]</scope>
    <source>
        <strain evidence="9">IBRC-M 10655</strain>
    </source>
</reference>
<evidence type="ECO:0000256" key="1">
    <source>
        <dbReference type="ARBA" id="ARBA00022741"/>
    </source>
</evidence>
<evidence type="ECO:0000256" key="2">
    <source>
        <dbReference type="ARBA" id="ARBA00022801"/>
    </source>
</evidence>
<evidence type="ECO:0000259" key="7">
    <source>
        <dbReference type="PROSITE" id="PS51198"/>
    </source>
</evidence>
<keyword evidence="3 5" id="KW-0347">Helicase</keyword>
<evidence type="ECO:0000313" key="8">
    <source>
        <dbReference type="EMBL" id="SDO25537.1"/>
    </source>
</evidence>
<dbReference type="GO" id="GO:0043138">
    <property type="term" value="F:3'-5' DNA helicase activity"/>
    <property type="evidence" value="ECO:0007669"/>
    <property type="project" value="TreeGrafter"/>
</dbReference>
<dbReference type="InterPro" id="IPR027417">
    <property type="entry name" value="P-loop_NTPase"/>
</dbReference>
<feature type="compositionally biased region" description="Polar residues" evidence="6">
    <location>
        <begin position="467"/>
        <end position="479"/>
    </location>
</feature>
<accession>A0A1H0I260</accession>
<evidence type="ECO:0000313" key="9">
    <source>
        <dbReference type="Proteomes" id="UP000199651"/>
    </source>
</evidence>
<dbReference type="PROSITE" id="PS51198">
    <property type="entry name" value="UVRD_HELICASE_ATP_BIND"/>
    <property type="match status" value="1"/>
</dbReference>
<dbReference type="STRING" id="504798.SAMN05421871_10871"/>
<feature type="region of interest" description="Disordered" evidence="6">
    <location>
        <begin position="457"/>
        <end position="486"/>
    </location>
</feature>
<dbReference type="RefSeq" id="WP_091370888.1">
    <property type="nucleotide sequence ID" value="NZ_FNDV01000008.1"/>
</dbReference>
<evidence type="ECO:0000256" key="4">
    <source>
        <dbReference type="ARBA" id="ARBA00022840"/>
    </source>
</evidence>
<dbReference type="GO" id="GO:0005829">
    <property type="term" value="C:cytosol"/>
    <property type="evidence" value="ECO:0007669"/>
    <property type="project" value="TreeGrafter"/>
</dbReference>
<dbReference type="InterPro" id="IPR027785">
    <property type="entry name" value="UvrD-like_helicase_C"/>
</dbReference>
<dbReference type="GO" id="GO:0000725">
    <property type="term" value="P:recombinational repair"/>
    <property type="evidence" value="ECO:0007669"/>
    <property type="project" value="TreeGrafter"/>
</dbReference>
<dbReference type="PANTHER" id="PTHR11070">
    <property type="entry name" value="UVRD / RECB / PCRA DNA HELICASE FAMILY MEMBER"/>
    <property type="match status" value="1"/>
</dbReference>
<dbReference type="PANTHER" id="PTHR11070:SF45">
    <property type="entry name" value="DNA 3'-5' HELICASE"/>
    <property type="match status" value="1"/>
</dbReference>
<keyword evidence="2 5" id="KW-0378">Hydrolase</keyword>
<dbReference type="EMBL" id="FNJB01000002">
    <property type="protein sequence ID" value="SDO25537.1"/>
    <property type="molecule type" value="Genomic_DNA"/>
</dbReference>
<evidence type="ECO:0000256" key="5">
    <source>
        <dbReference type="PROSITE-ProRule" id="PRU00560"/>
    </source>
</evidence>
<keyword evidence="1 5" id="KW-0547">Nucleotide-binding</keyword>
<dbReference type="GO" id="GO:0003677">
    <property type="term" value="F:DNA binding"/>
    <property type="evidence" value="ECO:0007669"/>
    <property type="project" value="InterPro"/>
</dbReference>
<dbReference type="Gene3D" id="3.40.50.300">
    <property type="entry name" value="P-loop containing nucleotide triphosphate hydrolases"/>
    <property type="match status" value="3"/>
</dbReference>
<proteinExistence type="predicted"/>
<sequence length="707" mass="78776">MSETSVREAEIAVEQKHVDVVYARVDEMRSEAEAMRNRGDALAHGARNEAVFEQAAMLFERDVMVRHANQILRTLDAEHEGLVFGRLDDTAGETMYVGRLGVRDVEFDNLVTDWRAPAAAPFYQATAEQPMDIIRRRVIRSSGQTVVDIDDDLLMPERHLESMAVVGEGALMASLTRARGENMRDIVATIQKEQDEAIRAPWRGVTEITGGPGTGKTAVALHRVAYLLYRDRRRMGGTGVLVVGPSPAFTSYISRVLPSMGEDNVELRSLSDLLDGVKAVRVDSAPVAAVKGSLRMRRVLKRAIREAPADAPNELRIMYRGEVLKLDARELDTVRNNVHNGRRPPNQARVDAAEALLEALWRKADSYTDFPVKRADLITELGERIDFHRFVVVWWQLLTPAEVLRSLSDRRRLSRIAGRGLTRSEVDMLADSWADPSGPSVADIALLDELRMLLGKPPKRRKRKTDTSAAELQTWSERQSGPGYHRPDDYDEYSHIVVDEAQDLSPMQWRMVGRRGKYASWTVVGDPVQSSWPDPAEARQAQDGAFGGPRTVRRQFALRTNYRNSAEIFDLAGKVVRDVSTPEQLPHAVRSTGIEPSIQVCSFDQLTEFAVNAAKELLGTVDGTVGVITATSRVDSTRSAIERLNDERLRVVDGLESKGLEYDAVVLIEPAELVAESTTGPRTLYVALTRATQRLTVVTTDRNWPDS</sequence>
<keyword evidence="9" id="KW-1185">Reference proteome</keyword>
<dbReference type="AlphaFoldDB" id="A0A1H0I260"/>
<organism evidence="8 9">
    <name type="scientific">Actinokineospora alba</name>
    <dbReference type="NCBI Taxonomy" id="504798"/>
    <lineage>
        <taxon>Bacteria</taxon>
        <taxon>Bacillati</taxon>
        <taxon>Actinomycetota</taxon>
        <taxon>Actinomycetes</taxon>
        <taxon>Pseudonocardiales</taxon>
        <taxon>Pseudonocardiaceae</taxon>
        <taxon>Actinokineospora</taxon>
    </lineage>
</organism>
<feature type="binding site" evidence="5">
    <location>
        <begin position="210"/>
        <end position="217"/>
    </location>
    <ligand>
        <name>ATP</name>
        <dbReference type="ChEBI" id="CHEBI:30616"/>
    </ligand>
</feature>
<name>A0A1H0I260_9PSEU</name>
<gene>
    <name evidence="8" type="ORF">SAMN05192558_102372</name>
</gene>
<dbReference type="Proteomes" id="UP000199651">
    <property type="component" value="Unassembled WGS sequence"/>
</dbReference>
<dbReference type="OrthoDB" id="3196525at2"/>
<evidence type="ECO:0000256" key="3">
    <source>
        <dbReference type="ARBA" id="ARBA00022806"/>
    </source>
</evidence>